<evidence type="ECO:0000313" key="12">
    <source>
        <dbReference type="Proteomes" id="UP000195437"/>
    </source>
</evidence>
<protein>
    <recommendedName>
        <fullName evidence="2">histidine kinase</fullName>
        <ecNumber evidence="2">2.7.13.3</ecNumber>
    </recommendedName>
</protein>
<dbReference type="SMART" id="SM00388">
    <property type="entry name" value="HisKA"/>
    <property type="match status" value="1"/>
</dbReference>
<keyword evidence="7" id="KW-0067">ATP-binding</keyword>
<gene>
    <name evidence="11" type="ORF">CBW65_12250</name>
</gene>
<dbReference type="InterPro" id="IPR003594">
    <property type="entry name" value="HATPase_dom"/>
</dbReference>
<dbReference type="Gene3D" id="3.30.565.10">
    <property type="entry name" value="Histidine kinase-like ATPase, C-terminal domain"/>
    <property type="match status" value="1"/>
</dbReference>
<feature type="transmembrane region" description="Helical" evidence="9">
    <location>
        <begin position="12"/>
        <end position="30"/>
    </location>
</feature>
<sequence>MKGGVVMLRFSKLSYILLIVLLFTSVTQMFYAIPGLSYVCLFLLLVLLMLRILSDKAQRAVQRALQASMRRTEQLETVSQMAASVAHEVRNPMTSVQGFLQLMSREIQPEHAHAMYLKVMEEDLKRISTIITEYLNVSRITGGMLEEVELGPLLHNTCALLQSEANLRGIALTLDLPPDSLSITVEPNGLKQVLINLARNAMEAIGENSGTVTLSLEDKGDSVCLKITDTGPGISARDLPRIFNPFYTTKATGTGLGLAISKRIIEEGGGTMTVQTEEGRGTTFFLHLPKHPFSPRDAFRRSVEK</sequence>
<evidence type="ECO:0000256" key="8">
    <source>
        <dbReference type="ARBA" id="ARBA00023012"/>
    </source>
</evidence>
<dbReference type="EMBL" id="CP021434">
    <property type="protein sequence ID" value="ARU61707.1"/>
    <property type="molecule type" value="Genomic_DNA"/>
</dbReference>
<feature type="transmembrane region" description="Helical" evidence="9">
    <location>
        <begin position="36"/>
        <end position="53"/>
    </location>
</feature>
<dbReference type="InterPro" id="IPR036097">
    <property type="entry name" value="HisK_dim/P_sf"/>
</dbReference>
<dbReference type="PANTHER" id="PTHR43547:SF2">
    <property type="entry name" value="HYBRID SIGNAL TRANSDUCTION HISTIDINE KINASE C"/>
    <property type="match status" value="1"/>
</dbReference>
<dbReference type="Pfam" id="PF02518">
    <property type="entry name" value="HATPase_c"/>
    <property type="match status" value="1"/>
</dbReference>
<evidence type="ECO:0000256" key="4">
    <source>
        <dbReference type="ARBA" id="ARBA00022679"/>
    </source>
</evidence>
<dbReference type="InterPro" id="IPR036890">
    <property type="entry name" value="HATPase_C_sf"/>
</dbReference>
<keyword evidence="9" id="KW-1133">Transmembrane helix</keyword>
<evidence type="ECO:0000256" key="1">
    <source>
        <dbReference type="ARBA" id="ARBA00000085"/>
    </source>
</evidence>
<dbReference type="GO" id="GO:0000155">
    <property type="term" value="F:phosphorelay sensor kinase activity"/>
    <property type="evidence" value="ECO:0007669"/>
    <property type="project" value="InterPro"/>
</dbReference>
<name>A0A1Y0IMG0_9BACL</name>
<dbReference type="SMART" id="SM00387">
    <property type="entry name" value="HATPase_c"/>
    <property type="match status" value="1"/>
</dbReference>
<keyword evidence="4" id="KW-0808">Transferase</keyword>
<evidence type="ECO:0000256" key="7">
    <source>
        <dbReference type="ARBA" id="ARBA00022840"/>
    </source>
</evidence>
<evidence type="ECO:0000259" key="10">
    <source>
        <dbReference type="PROSITE" id="PS50109"/>
    </source>
</evidence>
<keyword evidence="5" id="KW-0547">Nucleotide-binding</keyword>
<reference evidence="12" key="1">
    <citation type="submission" date="2017-05" db="EMBL/GenBank/DDBJ databases">
        <authorList>
            <person name="Sung H."/>
        </authorList>
    </citation>
    <scope>NUCLEOTIDE SEQUENCE [LARGE SCALE GENOMIC DNA]</scope>
    <source>
        <strain evidence="12">AR23208</strain>
    </source>
</reference>
<evidence type="ECO:0000313" key="11">
    <source>
        <dbReference type="EMBL" id="ARU61707.1"/>
    </source>
</evidence>
<evidence type="ECO:0000256" key="5">
    <source>
        <dbReference type="ARBA" id="ARBA00022741"/>
    </source>
</evidence>
<dbReference type="CDD" id="cd00082">
    <property type="entry name" value="HisKA"/>
    <property type="match status" value="1"/>
</dbReference>
<dbReference type="SUPFAM" id="SSF55874">
    <property type="entry name" value="ATPase domain of HSP90 chaperone/DNA topoisomerase II/histidine kinase"/>
    <property type="match status" value="1"/>
</dbReference>
<keyword evidence="3" id="KW-0597">Phosphoprotein</keyword>
<proteinExistence type="predicted"/>
<evidence type="ECO:0000256" key="6">
    <source>
        <dbReference type="ARBA" id="ARBA00022777"/>
    </source>
</evidence>
<dbReference type="Gene3D" id="1.10.287.130">
    <property type="match status" value="1"/>
</dbReference>
<keyword evidence="6" id="KW-0418">Kinase</keyword>
<dbReference type="KEGG" id="tum:CBW65_12250"/>
<dbReference type="Pfam" id="PF00512">
    <property type="entry name" value="HisKA"/>
    <property type="match status" value="1"/>
</dbReference>
<evidence type="ECO:0000256" key="2">
    <source>
        <dbReference type="ARBA" id="ARBA00012438"/>
    </source>
</evidence>
<dbReference type="PRINTS" id="PR00344">
    <property type="entry name" value="BCTRLSENSOR"/>
</dbReference>
<evidence type="ECO:0000256" key="3">
    <source>
        <dbReference type="ARBA" id="ARBA00022553"/>
    </source>
</evidence>
<dbReference type="InterPro" id="IPR005467">
    <property type="entry name" value="His_kinase_dom"/>
</dbReference>
<organism evidence="11 12">
    <name type="scientific">Tumebacillus avium</name>
    <dbReference type="NCBI Taxonomy" id="1903704"/>
    <lineage>
        <taxon>Bacteria</taxon>
        <taxon>Bacillati</taxon>
        <taxon>Bacillota</taxon>
        <taxon>Bacilli</taxon>
        <taxon>Bacillales</taxon>
        <taxon>Alicyclobacillaceae</taxon>
        <taxon>Tumebacillus</taxon>
    </lineage>
</organism>
<dbReference type="PROSITE" id="PS50109">
    <property type="entry name" value="HIS_KIN"/>
    <property type="match status" value="1"/>
</dbReference>
<dbReference type="SUPFAM" id="SSF47384">
    <property type="entry name" value="Homodimeric domain of signal transducing histidine kinase"/>
    <property type="match status" value="1"/>
</dbReference>
<keyword evidence="8" id="KW-0902">Two-component regulatory system</keyword>
<dbReference type="GO" id="GO:0005524">
    <property type="term" value="F:ATP binding"/>
    <property type="evidence" value="ECO:0007669"/>
    <property type="project" value="UniProtKB-KW"/>
</dbReference>
<accession>A0A1Y0IMG0</accession>
<comment type="catalytic activity">
    <reaction evidence="1">
        <text>ATP + protein L-histidine = ADP + protein N-phospho-L-histidine.</text>
        <dbReference type="EC" id="2.7.13.3"/>
    </reaction>
</comment>
<evidence type="ECO:0000256" key="9">
    <source>
        <dbReference type="SAM" id="Phobius"/>
    </source>
</evidence>
<dbReference type="InterPro" id="IPR004358">
    <property type="entry name" value="Sig_transdc_His_kin-like_C"/>
</dbReference>
<dbReference type="OrthoDB" id="9815750at2"/>
<dbReference type="InterPro" id="IPR003661">
    <property type="entry name" value="HisK_dim/P_dom"/>
</dbReference>
<dbReference type="Proteomes" id="UP000195437">
    <property type="component" value="Chromosome"/>
</dbReference>
<dbReference type="AlphaFoldDB" id="A0A1Y0IMG0"/>
<keyword evidence="9" id="KW-0472">Membrane</keyword>
<feature type="domain" description="Histidine kinase" evidence="10">
    <location>
        <begin position="84"/>
        <end position="292"/>
    </location>
</feature>
<dbReference type="PANTHER" id="PTHR43547">
    <property type="entry name" value="TWO-COMPONENT HISTIDINE KINASE"/>
    <property type="match status" value="1"/>
</dbReference>
<keyword evidence="12" id="KW-1185">Reference proteome</keyword>
<dbReference type="EC" id="2.7.13.3" evidence="2"/>
<keyword evidence="9" id="KW-0812">Transmembrane</keyword>